<protein>
    <submittedName>
        <fullName evidence="1">Uncharacterized protein</fullName>
    </submittedName>
</protein>
<comment type="caution">
    <text evidence="1">The sequence shown here is derived from an EMBL/GenBank/DDBJ whole genome shotgun (WGS) entry which is preliminary data.</text>
</comment>
<sequence length="385" mass="42783">MLVLISLHKIFIAGIILASYLGVLALPVNTDNHSSRLSTTSSVSLTSESHNPDDVGVLGLERRDKSKDLITNGSDRCLTYIHSEPKPLSMGFIIIPKSDIRFTELSLKHSSLEVLYVVVLGGQSYFIKEGNEIFHRTFPRSGMHQVTSLDISLPTQISDDPKDINNAIPMLETVTRKESGCAWIIKMVHFLTQCMQAAGGEVGISEKEEDDARDKVIAKENGLGIAPSCGKGWYYLGWTTGLQFDTQKITVLVLPTKRECKLVRPVETPKANEKPGVSLRGGVSVAYYLSATRIFHVLMPYGPDFIAHLLELLSGWCFIQKLVPPESRGPDPPAQRRTSQNPVFLDILTASSTVRETLKKPEPIVVDYFQALDALKEKNDDWDRY</sequence>
<reference evidence="1" key="1">
    <citation type="submission" date="2022-09" db="EMBL/GenBank/DDBJ databases">
        <title>A Global Phylogenomic Analysis of the Shiitake Genus Lentinula.</title>
        <authorList>
            <consortium name="DOE Joint Genome Institute"/>
            <person name="Sierra-Patev S."/>
            <person name="Min B."/>
            <person name="Naranjo-Ortiz M."/>
            <person name="Looney B."/>
            <person name="Konkel Z."/>
            <person name="Slot J.C."/>
            <person name="Sakamoto Y."/>
            <person name="Steenwyk J.L."/>
            <person name="Rokas A."/>
            <person name="Carro J."/>
            <person name="Camarero S."/>
            <person name="Ferreira P."/>
            <person name="Molpeceres G."/>
            <person name="Ruiz-Duenas F.J."/>
            <person name="Serrano A."/>
            <person name="Henrissat B."/>
            <person name="Drula E."/>
            <person name="Hughes K.W."/>
            <person name="Mata J.L."/>
            <person name="Ishikawa N.K."/>
            <person name="Vargas-Isla R."/>
            <person name="Ushijima S."/>
            <person name="Smith C.A."/>
            <person name="Ahrendt S."/>
            <person name="Andreopoulos W."/>
            <person name="He G."/>
            <person name="Labutti K."/>
            <person name="Lipzen A."/>
            <person name="Ng V."/>
            <person name="Riley R."/>
            <person name="Sandor L."/>
            <person name="Barry K."/>
            <person name="Martinez A.T."/>
            <person name="Xiao Y."/>
            <person name="Gibbons J.G."/>
            <person name="Terashima K."/>
            <person name="Grigoriev I.V."/>
            <person name="Hibbett D.S."/>
        </authorList>
    </citation>
    <scope>NUCLEOTIDE SEQUENCE</scope>
    <source>
        <strain evidence="1">TMI1499</strain>
    </source>
</reference>
<name>A0ACC1TTB2_9AGAR</name>
<gene>
    <name evidence="1" type="ORF">F5876DRAFT_79208</name>
</gene>
<dbReference type="EMBL" id="MU795259">
    <property type="protein sequence ID" value="KAJ3807964.1"/>
    <property type="molecule type" value="Genomic_DNA"/>
</dbReference>
<proteinExistence type="predicted"/>
<organism evidence="1 2">
    <name type="scientific">Lentinula aff. lateritia</name>
    <dbReference type="NCBI Taxonomy" id="2804960"/>
    <lineage>
        <taxon>Eukaryota</taxon>
        <taxon>Fungi</taxon>
        <taxon>Dikarya</taxon>
        <taxon>Basidiomycota</taxon>
        <taxon>Agaricomycotina</taxon>
        <taxon>Agaricomycetes</taxon>
        <taxon>Agaricomycetidae</taxon>
        <taxon>Agaricales</taxon>
        <taxon>Marasmiineae</taxon>
        <taxon>Omphalotaceae</taxon>
        <taxon>Lentinula</taxon>
    </lineage>
</organism>
<evidence type="ECO:0000313" key="2">
    <source>
        <dbReference type="Proteomes" id="UP001163835"/>
    </source>
</evidence>
<evidence type="ECO:0000313" key="1">
    <source>
        <dbReference type="EMBL" id="KAJ3807964.1"/>
    </source>
</evidence>
<dbReference type="Proteomes" id="UP001163835">
    <property type="component" value="Unassembled WGS sequence"/>
</dbReference>
<keyword evidence="2" id="KW-1185">Reference proteome</keyword>
<accession>A0ACC1TTB2</accession>